<gene>
    <name evidence="2" type="ORF">FZ934_02555</name>
</gene>
<organism evidence="2 3">
    <name type="scientific">Rhizobium grahamii</name>
    <dbReference type="NCBI Taxonomy" id="1120045"/>
    <lineage>
        <taxon>Bacteria</taxon>
        <taxon>Pseudomonadati</taxon>
        <taxon>Pseudomonadota</taxon>
        <taxon>Alphaproteobacteria</taxon>
        <taxon>Hyphomicrobiales</taxon>
        <taxon>Rhizobiaceae</taxon>
        <taxon>Rhizobium/Agrobacterium group</taxon>
        <taxon>Rhizobium</taxon>
    </lineage>
</organism>
<dbReference type="Gene3D" id="1.10.3990.20">
    <property type="entry name" value="protein bp1543"/>
    <property type="match status" value="1"/>
</dbReference>
<dbReference type="KEGG" id="rgr:FZ934_02555"/>
<dbReference type="InterPro" id="IPR038268">
    <property type="entry name" value="RHH_sf"/>
</dbReference>
<dbReference type="InterPro" id="IPR027373">
    <property type="entry name" value="RHH_dom"/>
</dbReference>
<sequence length="219" mass="24422">MLIVKPRTDALSDLEPIEEPLPSIDAEEIEPRFRAVVGRGGERRGIRLERIYWDGLGRMSTSGKMSTADLVHYTASQMPESGNLASLLRVLSLKWALRRLDTVEDISSMANTNAIIQASPSPTILLTHDKKVQLFNDPFLSMLRQRLPMTDTAQLTKGLRFSIDTHIEEAIATLERNKGKTLNTGFTITVGTQTMKGQINLALAPTHEKSMLIGYISRY</sequence>
<name>A0A5Q0C543_9HYPH</name>
<dbReference type="RefSeq" id="WP_113363251.1">
    <property type="nucleotide sequence ID" value="NZ_CP043498.1"/>
</dbReference>
<protein>
    <submittedName>
        <fullName evidence="2">Aryl-sulfate sulfotransferase</fullName>
    </submittedName>
</protein>
<reference evidence="2 3" key="1">
    <citation type="submission" date="2019-08" db="EMBL/GenBank/DDBJ databases">
        <title>Prosopis cineraria nodule microbiome.</title>
        <authorList>
            <person name="Ali R."/>
            <person name="Chaluvadi S.R."/>
            <person name="Wang X."/>
        </authorList>
    </citation>
    <scope>NUCLEOTIDE SEQUENCE [LARGE SCALE GENOMIC DNA]</scope>
    <source>
        <strain evidence="2 3">BG7</strain>
    </source>
</reference>
<dbReference type="AlphaFoldDB" id="A0A5Q0C543"/>
<keyword evidence="3" id="KW-1185">Reference proteome</keyword>
<evidence type="ECO:0000313" key="2">
    <source>
        <dbReference type="EMBL" id="QFY59414.1"/>
    </source>
</evidence>
<feature type="domain" description="Ribbon-helix-helix" evidence="1">
    <location>
        <begin position="41"/>
        <end position="95"/>
    </location>
</feature>
<evidence type="ECO:0000259" key="1">
    <source>
        <dbReference type="Pfam" id="PF13467"/>
    </source>
</evidence>
<evidence type="ECO:0000313" key="3">
    <source>
        <dbReference type="Proteomes" id="UP000326881"/>
    </source>
</evidence>
<accession>A0A5Q0C543</accession>
<proteinExistence type="predicted"/>
<dbReference type="Pfam" id="PF13467">
    <property type="entry name" value="RHH_4"/>
    <property type="match status" value="1"/>
</dbReference>
<keyword evidence="2" id="KW-0808">Transferase</keyword>
<dbReference type="Proteomes" id="UP000326881">
    <property type="component" value="Chromosome"/>
</dbReference>
<dbReference type="EMBL" id="CP043498">
    <property type="protein sequence ID" value="QFY59414.1"/>
    <property type="molecule type" value="Genomic_DNA"/>
</dbReference>
<dbReference type="GO" id="GO:0016740">
    <property type="term" value="F:transferase activity"/>
    <property type="evidence" value="ECO:0007669"/>
    <property type="project" value="UniProtKB-KW"/>
</dbReference>
<dbReference type="OrthoDB" id="7336664at2"/>